<evidence type="ECO:0000256" key="1">
    <source>
        <dbReference type="SAM" id="Phobius"/>
    </source>
</evidence>
<feature type="domain" description="Peptidase C39-like" evidence="2">
    <location>
        <begin position="102"/>
        <end position="245"/>
    </location>
</feature>
<organism evidence="3 4">
    <name type="scientific">Candidatus Falkowbacteria bacterium CG23_combo_of_CG06-09_8_20_14_all_41_10</name>
    <dbReference type="NCBI Taxonomy" id="1974571"/>
    <lineage>
        <taxon>Bacteria</taxon>
        <taxon>Candidatus Falkowiibacteriota</taxon>
    </lineage>
</organism>
<proteinExistence type="predicted"/>
<evidence type="ECO:0000313" key="3">
    <source>
        <dbReference type="EMBL" id="PIP34685.1"/>
    </source>
</evidence>
<name>A0A2G9ZNC2_9BACT</name>
<comment type="caution">
    <text evidence="3">The sequence shown here is derived from an EMBL/GenBank/DDBJ whole genome shotgun (WGS) entry which is preliminary data.</text>
</comment>
<protein>
    <recommendedName>
        <fullName evidence="2">Peptidase C39-like domain-containing protein</fullName>
    </recommendedName>
</protein>
<evidence type="ECO:0000259" key="2">
    <source>
        <dbReference type="Pfam" id="PF13529"/>
    </source>
</evidence>
<keyword evidence="1" id="KW-1133">Transmembrane helix</keyword>
<dbReference type="Gene3D" id="3.90.70.10">
    <property type="entry name" value="Cysteine proteinases"/>
    <property type="match status" value="1"/>
</dbReference>
<keyword evidence="1" id="KW-0472">Membrane</keyword>
<reference evidence="3 4" key="1">
    <citation type="submission" date="2017-09" db="EMBL/GenBank/DDBJ databases">
        <title>Depth-based differentiation of microbial function through sediment-hosted aquifers and enrichment of novel symbionts in the deep terrestrial subsurface.</title>
        <authorList>
            <person name="Probst A.J."/>
            <person name="Ladd B."/>
            <person name="Jarett J.K."/>
            <person name="Geller-Mcgrath D.E."/>
            <person name="Sieber C.M."/>
            <person name="Emerson J.B."/>
            <person name="Anantharaman K."/>
            <person name="Thomas B.C."/>
            <person name="Malmstrom R."/>
            <person name="Stieglmeier M."/>
            <person name="Klingl A."/>
            <person name="Woyke T."/>
            <person name="Ryan C.M."/>
            <person name="Banfield J.F."/>
        </authorList>
    </citation>
    <scope>NUCLEOTIDE SEQUENCE [LARGE SCALE GENOMIC DNA]</scope>
    <source>
        <strain evidence="3">CG23_combo_of_CG06-09_8_20_14_all_41_10</strain>
    </source>
</reference>
<dbReference type="Pfam" id="PF13529">
    <property type="entry name" value="Peptidase_C39_2"/>
    <property type="match status" value="1"/>
</dbReference>
<dbReference type="Proteomes" id="UP000231408">
    <property type="component" value="Unassembled WGS sequence"/>
</dbReference>
<dbReference type="InterPro" id="IPR039564">
    <property type="entry name" value="Peptidase_C39-like"/>
</dbReference>
<sequence length="288" mass="32167">MKKIVIIFLFLMMGLASFLLYNFFKVPNVKTTDIPIVVSDPVDRAKPVEIPATSTEPNSFNASEPIKEPITSTTSVILATSTEPAPVSVPIISDKEIIKMIVPFTAQAPLGEWSDLRQQNACEEAAAIMAIRWVNGQSLTSQEAKAEIIAIADWEQEKYGIYQDTSVSDTVDRIFKEYFAYQKAEAINGITLPDIIDELEQGNLVITPMNGQKLGNPFFTSPGPLEHMLVIIGYDYQTEEFIVNESGTRHGKDYRYDQDVLFNAIRDYPTGYHEPIIGTPKNIIVVQK</sequence>
<evidence type="ECO:0000313" key="4">
    <source>
        <dbReference type="Proteomes" id="UP000231408"/>
    </source>
</evidence>
<dbReference type="EMBL" id="PCSE01000048">
    <property type="protein sequence ID" value="PIP34685.1"/>
    <property type="molecule type" value="Genomic_DNA"/>
</dbReference>
<dbReference type="AlphaFoldDB" id="A0A2G9ZNC2"/>
<keyword evidence="1" id="KW-0812">Transmembrane</keyword>
<feature type="transmembrane region" description="Helical" evidence="1">
    <location>
        <begin position="5"/>
        <end position="24"/>
    </location>
</feature>
<accession>A0A2G9ZNC2</accession>
<gene>
    <name evidence="3" type="ORF">COX21_01595</name>
</gene>